<protein>
    <submittedName>
        <fullName evidence="2">Uncharacterized protein</fullName>
    </submittedName>
</protein>
<dbReference type="AlphaFoldDB" id="A0AAD5T301"/>
<dbReference type="SMART" id="SM00320">
    <property type="entry name" value="WD40"/>
    <property type="match status" value="2"/>
</dbReference>
<keyword evidence="1" id="KW-0853">WD repeat</keyword>
<feature type="repeat" description="WD" evidence="1">
    <location>
        <begin position="87"/>
        <end position="128"/>
    </location>
</feature>
<keyword evidence="3" id="KW-1185">Reference proteome</keyword>
<dbReference type="InterPro" id="IPR036322">
    <property type="entry name" value="WD40_repeat_dom_sf"/>
</dbReference>
<dbReference type="PANTHER" id="PTHR45532:SF1">
    <property type="entry name" value="WD REPEAT-CONTAINING PROTEIN 97"/>
    <property type="match status" value="1"/>
</dbReference>
<dbReference type="Gene3D" id="2.130.10.10">
    <property type="entry name" value="YVTN repeat-like/Quinoprotein amine dehydrogenase"/>
    <property type="match status" value="1"/>
</dbReference>
<accession>A0AAD5T301</accession>
<evidence type="ECO:0000313" key="2">
    <source>
        <dbReference type="EMBL" id="KAJ3127431.1"/>
    </source>
</evidence>
<comment type="caution">
    <text evidence="2">The sequence shown here is derived from an EMBL/GenBank/DDBJ whole genome shotgun (WGS) entry which is preliminary data.</text>
</comment>
<proteinExistence type="predicted"/>
<dbReference type="EMBL" id="JADGJH010000511">
    <property type="protein sequence ID" value="KAJ3127431.1"/>
    <property type="molecule type" value="Genomic_DNA"/>
</dbReference>
<dbReference type="InterPro" id="IPR015943">
    <property type="entry name" value="WD40/YVTN_repeat-like_dom_sf"/>
</dbReference>
<name>A0AAD5T301_9FUNG</name>
<dbReference type="Pfam" id="PF00400">
    <property type="entry name" value="WD40"/>
    <property type="match status" value="2"/>
</dbReference>
<evidence type="ECO:0000256" key="1">
    <source>
        <dbReference type="PROSITE-ProRule" id="PRU00221"/>
    </source>
</evidence>
<dbReference type="Proteomes" id="UP001211907">
    <property type="component" value="Unassembled WGS sequence"/>
</dbReference>
<dbReference type="PANTHER" id="PTHR45532">
    <property type="entry name" value="WD REPEAT-CONTAINING PROTEIN 97"/>
    <property type="match status" value="1"/>
</dbReference>
<dbReference type="PROSITE" id="PS50082">
    <property type="entry name" value="WD_REPEATS_2"/>
    <property type="match status" value="1"/>
</dbReference>
<dbReference type="InterPro" id="IPR001680">
    <property type="entry name" value="WD40_rpt"/>
</dbReference>
<reference evidence="2" key="1">
    <citation type="submission" date="2020-05" db="EMBL/GenBank/DDBJ databases">
        <title>Phylogenomic resolution of chytrid fungi.</title>
        <authorList>
            <person name="Stajich J.E."/>
            <person name="Amses K."/>
            <person name="Simmons R."/>
            <person name="Seto K."/>
            <person name="Myers J."/>
            <person name="Bonds A."/>
            <person name="Quandt C.A."/>
            <person name="Barry K."/>
            <person name="Liu P."/>
            <person name="Grigoriev I."/>
            <person name="Longcore J.E."/>
            <person name="James T.Y."/>
        </authorList>
    </citation>
    <scope>NUCLEOTIDE SEQUENCE</scope>
    <source>
        <strain evidence="2">JEL0513</strain>
    </source>
</reference>
<sequence length="133" mass="15407">MFAIGLPKSEWITNVMLDETLDYIYVTVNTKLLVYNWKTSTEISSFQACERQITCVMCYHPYGFTILGSKDGKIKIHGLDHVLVHEFQSQYKPITSLAFYPYGPVILASAADKSIRMYNLRSFKESRYNIEFI</sequence>
<evidence type="ECO:0000313" key="3">
    <source>
        <dbReference type="Proteomes" id="UP001211907"/>
    </source>
</evidence>
<gene>
    <name evidence="2" type="ORF">HK100_009759</name>
</gene>
<organism evidence="2 3">
    <name type="scientific">Physocladia obscura</name>
    <dbReference type="NCBI Taxonomy" id="109957"/>
    <lineage>
        <taxon>Eukaryota</taxon>
        <taxon>Fungi</taxon>
        <taxon>Fungi incertae sedis</taxon>
        <taxon>Chytridiomycota</taxon>
        <taxon>Chytridiomycota incertae sedis</taxon>
        <taxon>Chytridiomycetes</taxon>
        <taxon>Chytridiales</taxon>
        <taxon>Chytriomycetaceae</taxon>
        <taxon>Physocladia</taxon>
    </lineage>
</organism>
<dbReference type="SUPFAM" id="SSF50978">
    <property type="entry name" value="WD40 repeat-like"/>
    <property type="match status" value="1"/>
</dbReference>